<organism evidence="1">
    <name type="scientific">Myoviridae sp. ct9Ns12</name>
    <dbReference type="NCBI Taxonomy" id="2826626"/>
    <lineage>
        <taxon>Viruses</taxon>
        <taxon>Duplodnaviria</taxon>
        <taxon>Heunggongvirae</taxon>
        <taxon>Uroviricota</taxon>
        <taxon>Caudoviricetes</taxon>
    </lineage>
</organism>
<evidence type="ECO:0000313" key="1">
    <source>
        <dbReference type="EMBL" id="DAD81734.1"/>
    </source>
</evidence>
<sequence>MSVVQQKISGLFFMEDRRRMLLCSGYYYN</sequence>
<proteinExistence type="predicted"/>
<dbReference type="EMBL" id="BK014906">
    <property type="protein sequence ID" value="DAD81734.1"/>
    <property type="molecule type" value="Genomic_DNA"/>
</dbReference>
<name>A0A8S5MHN9_9CAUD</name>
<accession>A0A8S5MHN9</accession>
<protein>
    <submittedName>
        <fullName evidence="1">Uncharacterized protein</fullName>
    </submittedName>
</protein>
<reference evidence="1" key="1">
    <citation type="journal article" date="2021" name="Proc. Natl. Acad. Sci. U.S.A.">
        <title>A Catalog of Tens of Thousands of Viruses from Human Metagenomes Reveals Hidden Associations with Chronic Diseases.</title>
        <authorList>
            <person name="Tisza M.J."/>
            <person name="Buck C.B."/>
        </authorList>
    </citation>
    <scope>NUCLEOTIDE SEQUENCE</scope>
    <source>
        <strain evidence="1">Ct9Ns12</strain>
    </source>
</reference>